<dbReference type="InterPro" id="IPR001647">
    <property type="entry name" value="HTH_TetR"/>
</dbReference>
<dbReference type="PANTHER" id="PTHR30055:SF226">
    <property type="entry name" value="HTH-TYPE TRANSCRIPTIONAL REGULATOR PKSA"/>
    <property type="match status" value="1"/>
</dbReference>
<dbReference type="PROSITE" id="PS50977">
    <property type="entry name" value="HTH_TETR_2"/>
    <property type="match status" value="1"/>
</dbReference>
<dbReference type="GO" id="GO:0003700">
    <property type="term" value="F:DNA-binding transcription factor activity"/>
    <property type="evidence" value="ECO:0007669"/>
    <property type="project" value="TreeGrafter"/>
</dbReference>
<dbReference type="Proteomes" id="UP000036168">
    <property type="component" value="Unassembled WGS sequence"/>
</dbReference>
<dbReference type="Gene3D" id="1.10.357.10">
    <property type="entry name" value="Tetracycline Repressor, domain 2"/>
    <property type="match status" value="1"/>
</dbReference>
<dbReference type="EMBL" id="JARRTL010000018">
    <property type="protein sequence ID" value="MEC0486473.1"/>
    <property type="molecule type" value="Genomic_DNA"/>
</dbReference>
<dbReference type="Pfam" id="PF00440">
    <property type="entry name" value="TetR_N"/>
    <property type="match status" value="1"/>
</dbReference>
<keyword evidence="7" id="KW-1185">Reference proteome</keyword>
<evidence type="ECO:0000313" key="4">
    <source>
        <dbReference type="EMBL" id="KRT92029.1"/>
    </source>
</evidence>
<dbReference type="Proteomes" id="UP001341297">
    <property type="component" value="Unassembled WGS sequence"/>
</dbReference>
<reference evidence="5 7" key="3">
    <citation type="submission" date="2023-03" db="EMBL/GenBank/DDBJ databases">
        <title>Agriculturally important microbes genome sequencing.</title>
        <authorList>
            <person name="Dunlap C."/>
        </authorList>
    </citation>
    <scope>NUCLEOTIDE SEQUENCE [LARGE SCALE GENOMIC DNA]</scope>
    <source>
        <strain evidence="5 7">CBP-3203</strain>
    </source>
</reference>
<name>A0A0J6EMN2_9BACI</name>
<protein>
    <submittedName>
        <fullName evidence="4">TetR family transcriptional regulator</fullName>
    </submittedName>
    <submittedName>
        <fullName evidence="5">TetR/AcrR family transcriptional regulator</fullName>
    </submittedName>
</protein>
<dbReference type="PRINTS" id="PR00455">
    <property type="entry name" value="HTHTETR"/>
</dbReference>
<dbReference type="RefSeq" id="WP_048355086.1">
    <property type="nucleotide sequence ID" value="NZ_CP023481.1"/>
</dbReference>
<evidence type="ECO:0000313" key="5">
    <source>
        <dbReference type="EMBL" id="MEC0486473.1"/>
    </source>
</evidence>
<dbReference type="InterPro" id="IPR009057">
    <property type="entry name" value="Homeodomain-like_sf"/>
</dbReference>
<feature type="domain" description="HTH tetR-type" evidence="3">
    <location>
        <begin position="2"/>
        <end position="62"/>
    </location>
</feature>
<dbReference type="EMBL" id="LECW02000035">
    <property type="protein sequence ID" value="KRT92029.1"/>
    <property type="molecule type" value="Genomic_DNA"/>
</dbReference>
<evidence type="ECO:0000313" key="6">
    <source>
        <dbReference type="Proteomes" id="UP000036168"/>
    </source>
</evidence>
<reference evidence="4" key="2">
    <citation type="submission" date="2015-10" db="EMBL/GenBank/DDBJ databases">
        <authorList>
            <person name="Gilbert D.G."/>
        </authorList>
    </citation>
    <scope>NUCLEOTIDE SEQUENCE</scope>
    <source>
        <strain evidence="4">GO-13</strain>
    </source>
</reference>
<organism evidence="4 6">
    <name type="scientific">Bacillus glycinifermentans</name>
    <dbReference type="NCBI Taxonomy" id="1664069"/>
    <lineage>
        <taxon>Bacteria</taxon>
        <taxon>Bacillati</taxon>
        <taxon>Bacillota</taxon>
        <taxon>Bacilli</taxon>
        <taxon>Bacillales</taxon>
        <taxon>Bacillaceae</taxon>
        <taxon>Bacillus</taxon>
    </lineage>
</organism>
<dbReference type="GO" id="GO:0000976">
    <property type="term" value="F:transcription cis-regulatory region binding"/>
    <property type="evidence" value="ECO:0007669"/>
    <property type="project" value="TreeGrafter"/>
</dbReference>
<dbReference type="PATRIC" id="fig|1664069.3.peg.3246"/>
<evidence type="ECO:0000256" key="2">
    <source>
        <dbReference type="PROSITE-ProRule" id="PRU00335"/>
    </source>
</evidence>
<sequence length="192" mass="21657">MQETNDRIISAALDLMQNDGFTSVTIKDIALSAGVSEMTVYRHFKTKKGLLEAAVQKFSYIPAFKTIFENSITWDLEKDLTLIAESYLQLMENNKPLYLIAVQEGERLSDLFGFILKHTEELLRYVTDYIVTMQKKDLVKTGDAGSQAFVFLTTLYGFFSSNALAAGRFQKIAKDAFVKQTVAAFYSGLKKE</sequence>
<feature type="DNA-binding region" description="H-T-H motif" evidence="2">
    <location>
        <begin position="25"/>
        <end position="44"/>
    </location>
</feature>
<dbReference type="PANTHER" id="PTHR30055">
    <property type="entry name" value="HTH-TYPE TRANSCRIPTIONAL REGULATOR RUTR"/>
    <property type="match status" value="1"/>
</dbReference>
<dbReference type="SUPFAM" id="SSF46689">
    <property type="entry name" value="Homeodomain-like"/>
    <property type="match status" value="1"/>
</dbReference>
<evidence type="ECO:0000313" key="7">
    <source>
        <dbReference type="Proteomes" id="UP001341297"/>
    </source>
</evidence>
<dbReference type="STRING" id="1664069.BGLY_0861"/>
<dbReference type="AlphaFoldDB" id="A0A0J6EMN2"/>
<evidence type="ECO:0000259" key="3">
    <source>
        <dbReference type="PROSITE" id="PS50977"/>
    </source>
</evidence>
<dbReference type="InterPro" id="IPR050109">
    <property type="entry name" value="HTH-type_TetR-like_transc_reg"/>
</dbReference>
<comment type="caution">
    <text evidence="4">The sequence shown here is derived from an EMBL/GenBank/DDBJ whole genome shotgun (WGS) entry which is preliminary data.</text>
</comment>
<proteinExistence type="predicted"/>
<keyword evidence="1 2" id="KW-0238">DNA-binding</keyword>
<accession>A0A0J6H861</accession>
<dbReference type="OrthoDB" id="277085at2"/>
<accession>A0A0J6EMN2</accession>
<reference evidence="4 6" key="1">
    <citation type="journal article" date="2015" name="Int. J. Syst. Evol. Microbiol.">
        <title>Bacillus glycinifermentans sp. nov., isolated from fermented soybean paste.</title>
        <authorList>
            <person name="Kim S.J."/>
            <person name="Dunlap C.A."/>
            <person name="Kwon S.W."/>
            <person name="Rooney A.P."/>
        </authorList>
    </citation>
    <scope>NUCLEOTIDE SEQUENCE [LARGE SCALE GENOMIC DNA]</scope>
    <source>
        <strain evidence="4 6">GO-13</strain>
    </source>
</reference>
<gene>
    <name evidence="4" type="ORF">AB447_222815</name>
    <name evidence="5" type="ORF">P8828_16925</name>
</gene>
<evidence type="ECO:0000256" key="1">
    <source>
        <dbReference type="ARBA" id="ARBA00023125"/>
    </source>
</evidence>